<gene>
    <name evidence="1" type="ORF">L1987_01400</name>
</gene>
<reference evidence="2" key="1">
    <citation type="journal article" date="2022" name="Mol. Ecol. Resour.">
        <title>The genomes of chicory, endive, great burdock and yacon provide insights into Asteraceae palaeo-polyploidization history and plant inulin production.</title>
        <authorList>
            <person name="Fan W."/>
            <person name="Wang S."/>
            <person name="Wang H."/>
            <person name="Wang A."/>
            <person name="Jiang F."/>
            <person name="Liu H."/>
            <person name="Zhao H."/>
            <person name="Xu D."/>
            <person name="Zhang Y."/>
        </authorList>
    </citation>
    <scope>NUCLEOTIDE SEQUENCE [LARGE SCALE GENOMIC DNA]</scope>
    <source>
        <strain evidence="2">cv. Yunnan</strain>
    </source>
</reference>
<keyword evidence="2" id="KW-1185">Reference proteome</keyword>
<evidence type="ECO:0000313" key="1">
    <source>
        <dbReference type="EMBL" id="KAI3827327.1"/>
    </source>
</evidence>
<protein>
    <submittedName>
        <fullName evidence="1">Uncharacterized protein</fullName>
    </submittedName>
</protein>
<sequence>MLVPASGTPTGGEKGAYGTPKWSLGGCKQKTKRVWDAGLCIWDAHYAAYECVWDAKPTSRNPSNRTQCASGTLGGASRTPSGPQMQRMGCSNCFRETSNST</sequence>
<reference evidence="1 2" key="2">
    <citation type="journal article" date="2022" name="Mol. Ecol. Resour.">
        <title>The genomes of chicory, endive, great burdock and yacon provide insights into Asteraceae paleo-polyploidization history and plant inulin production.</title>
        <authorList>
            <person name="Fan W."/>
            <person name="Wang S."/>
            <person name="Wang H."/>
            <person name="Wang A."/>
            <person name="Jiang F."/>
            <person name="Liu H."/>
            <person name="Zhao H."/>
            <person name="Xu D."/>
            <person name="Zhang Y."/>
        </authorList>
    </citation>
    <scope>NUCLEOTIDE SEQUENCE [LARGE SCALE GENOMIC DNA]</scope>
    <source>
        <strain evidence="2">cv. Yunnan</strain>
        <tissue evidence="1">Leaves</tissue>
    </source>
</reference>
<evidence type="ECO:0000313" key="2">
    <source>
        <dbReference type="Proteomes" id="UP001056120"/>
    </source>
</evidence>
<comment type="caution">
    <text evidence="1">The sequence shown here is derived from an EMBL/GenBank/DDBJ whole genome shotgun (WGS) entry which is preliminary data.</text>
</comment>
<name>A0ACB9K4Z6_9ASTR</name>
<dbReference type="Proteomes" id="UP001056120">
    <property type="component" value="Linkage Group LG01"/>
</dbReference>
<organism evidence="1 2">
    <name type="scientific">Smallanthus sonchifolius</name>
    <dbReference type="NCBI Taxonomy" id="185202"/>
    <lineage>
        <taxon>Eukaryota</taxon>
        <taxon>Viridiplantae</taxon>
        <taxon>Streptophyta</taxon>
        <taxon>Embryophyta</taxon>
        <taxon>Tracheophyta</taxon>
        <taxon>Spermatophyta</taxon>
        <taxon>Magnoliopsida</taxon>
        <taxon>eudicotyledons</taxon>
        <taxon>Gunneridae</taxon>
        <taxon>Pentapetalae</taxon>
        <taxon>asterids</taxon>
        <taxon>campanulids</taxon>
        <taxon>Asterales</taxon>
        <taxon>Asteraceae</taxon>
        <taxon>Asteroideae</taxon>
        <taxon>Heliantheae alliance</taxon>
        <taxon>Millerieae</taxon>
        <taxon>Smallanthus</taxon>
    </lineage>
</organism>
<accession>A0ACB9K4Z6</accession>
<proteinExistence type="predicted"/>
<dbReference type="EMBL" id="CM042018">
    <property type="protein sequence ID" value="KAI3827327.1"/>
    <property type="molecule type" value="Genomic_DNA"/>
</dbReference>